<dbReference type="AlphaFoldDB" id="A0AAU9IIR8"/>
<accession>A0AAU9IIR8</accession>
<dbReference type="Proteomes" id="UP001162131">
    <property type="component" value="Unassembled WGS sequence"/>
</dbReference>
<protein>
    <submittedName>
        <fullName evidence="1">Uncharacterized protein</fullName>
    </submittedName>
</protein>
<sequence>MSISFKRKTEPLICDHFPPDFFDRAVIKKKFIKRPLSHFRNISEMDTQKTPEWPAHKRNNTIAKGSASVLNCAENKENVPILHTKFLNPNLMGQLKKMTNISALDINKNFSKTKILKDRDANIFKL</sequence>
<organism evidence="1 2">
    <name type="scientific">Blepharisma stoltei</name>
    <dbReference type="NCBI Taxonomy" id="1481888"/>
    <lineage>
        <taxon>Eukaryota</taxon>
        <taxon>Sar</taxon>
        <taxon>Alveolata</taxon>
        <taxon>Ciliophora</taxon>
        <taxon>Postciliodesmatophora</taxon>
        <taxon>Heterotrichea</taxon>
        <taxon>Heterotrichida</taxon>
        <taxon>Blepharismidae</taxon>
        <taxon>Blepharisma</taxon>
    </lineage>
</organism>
<name>A0AAU9IIR8_9CILI</name>
<keyword evidence="2" id="KW-1185">Reference proteome</keyword>
<comment type="caution">
    <text evidence="1">The sequence shown here is derived from an EMBL/GenBank/DDBJ whole genome shotgun (WGS) entry which is preliminary data.</text>
</comment>
<reference evidence="1" key="1">
    <citation type="submission" date="2021-09" db="EMBL/GenBank/DDBJ databases">
        <authorList>
            <consortium name="AG Swart"/>
            <person name="Singh M."/>
            <person name="Singh A."/>
            <person name="Seah K."/>
            <person name="Emmerich C."/>
        </authorList>
    </citation>
    <scope>NUCLEOTIDE SEQUENCE</scope>
    <source>
        <strain evidence="1">ATCC30299</strain>
    </source>
</reference>
<gene>
    <name evidence="1" type="ORF">BSTOLATCC_MIC3965</name>
</gene>
<evidence type="ECO:0000313" key="2">
    <source>
        <dbReference type="Proteomes" id="UP001162131"/>
    </source>
</evidence>
<dbReference type="EMBL" id="CAJZBQ010000004">
    <property type="protein sequence ID" value="CAG9311679.1"/>
    <property type="molecule type" value="Genomic_DNA"/>
</dbReference>
<proteinExistence type="predicted"/>
<evidence type="ECO:0000313" key="1">
    <source>
        <dbReference type="EMBL" id="CAG9311679.1"/>
    </source>
</evidence>